<gene>
    <name evidence="1" type="ORF">PVAP13_5KG381121</name>
</gene>
<evidence type="ECO:0000313" key="1">
    <source>
        <dbReference type="EMBL" id="KAG2599274.1"/>
    </source>
</evidence>
<organism evidence="1 2">
    <name type="scientific">Panicum virgatum</name>
    <name type="common">Blackwell switchgrass</name>
    <dbReference type="NCBI Taxonomy" id="38727"/>
    <lineage>
        <taxon>Eukaryota</taxon>
        <taxon>Viridiplantae</taxon>
        <taxon>Streptophyta</taxon>
        <taxon>Embryophyta</taxon>
        <taxon>Tracheophyta</taxon>
        <taxon>Spermatophyta</taxon>
        <taxon>Magnoliopsida</taxon>
        <taxon>Liliopsida</taxon>
        <taxon>Poales</taxon>
        <taxon>Poaceae</taxon>
        <taxon>PACMAD clade</taxon>
        <taxon>Panicoideae</taxon>
        <taxon>Panicodae</taxon>
        <taxon>Paniceae</taxon>
        <taxon>Panicinae</taxon>
        <taxon>Panicum</taxon>
        <taxon>Panicum sect. Hiantes</taxon>
    </lineage>
</organism>
<sequence length="179" mass="21194">MKLKKVKQFFKGWGFNKQGEQRKMKEALQDELLSLELLEESQDLDLDQFQRKMEVQKRILEILGEEELYWCRRAHSTWLLKGDNNSDFFHRIANGRKRKHTIISFVDGNDRIEGESNLINHATDFYKNLFGPAPGNALPLNEDLWEHNEKVTEDDNVELIKPFSEIEIKEALFQMEIKQ</sequence>
<reference evidence="1" key="1">
    <citation type="submission" date="2020-05" db="EMBL/GenBank/DDBJ databases">
        <title>WGS assembly of Panicum virgatum.</title>
        <authorList>
            <person name="Lovell J.T."/>
            <person name="Jenkins J."/>
            <person name="Shu S."/>
            <person name="Juenger T.E."/>
            <person name="Schmutz J."/>
        </authorList>
    </citation>
    <scope>NUCLEOTIDE SEQUENCE</scope>
    <source>
        <strain evidence="1">AP13</strain>
    </source>
</reference>
<comment type="caution">
    <text evidence="1">The sequence shown here is derived from an EMBL/GenBank/DDBJ whole genome shotgun (WGS) entry which is preliminary data.</text>
</comment>
<keyword evidence="2" id="KW-1185">Reference proteome</keyword>
<accession>A0A8T0SPY6</accession>
<protein>
    <submittedName>
        <fullName evidence="1">Uncharacterized protein</fullName>
    </submittedName>
</protein>
<dbReference type="Proteomes" id="UP000823388">
    <property type="component" value="Chromosome 5K"/>
</dbReference>
<name>A0A8T0SPY6_PANVG</name>
<evidence type="ECO:0000313" key="2">
    <source>
        <dbReference type="Proteomes" id="UP000823388"/>
    </source>
</evidence>
<dbReference type="AlphaFoldDB" id="A0A8T0SPY6"/>
<dbReference type="EMBL" id="CM029045">
    <property type="protein sequence ID" value="KAG2599274.1"/>
    <property type="molecule type" value="Genomic_DNA"/>
</dbReference>
<proteinExistence type="predicted"/>